<feature type="domain" description="Reverse transcriptase" evidence="3">
    <location>
        <begin position="32"/>
        <end position="310"/>
    </location>
</feature>
<dbReference type="InterPro" id="IPR000477">
    <property type="entry name" value="RT_dom"/>
</dbReference>
<dbReference type="CDD" id="cd01650">
    <property type="entry name" value="RT_nLTR_like"/>
    <property type="match status" value="1"/>
</dbReference>
<dbReference type="InterPro" id="IPR043502">
    <property type="entry name" value="DNA/RNA_pol_sf"/>
</dbReference>
<comment type="caution">
    <text evidence="4">The sequence shown here is derived from an EMBL/GenBank/DDBJ whole genome shotgun (WGS) entry which is preliminary data.</text>
</comment>
<evidence type="ECO:0000313" key="4">
    <source>
        <dbReference type="EMBL" id="KAL2089119.1"/>
    </source>
</evidence>
<dbReference type="Pfam" id="PF00078">
    <property type="entry name" value="RVT_1"/>
    <property type="match status" value="1"/>
</dbReference>
<sequence>MRERQRERDRERETERERQTILREATLKLFNLILSTGHFPDQWKINQITPIFKHGDKLNPNNYRGISQGSNLGKLFCGILNSRITNFIQHNNILNASQIGFSKHNRTTDHIYTLNALVDEHVQKGKKGKIFACFIDFSKAFDSVWHEGLLLKLLDYKIGGKTYDIIKDMYGNNRCCVKINNKQTDYFNQTKGVRQGCCLSPTLFNIYINDLATKLEKSSSPGLKLLDREIKCLLFADDLLLLSPSAEGLQESLNILNEYSQTWALTINMEKSKIIVFQRKHSKINNKYNFTTGPHILEQVKEYCYLGLIISSTGQFDSAIKNLTEKARKTYYILRKTLLQFNPPVKMWPIIWE</sequence>
<dbReference type="PANTHER" id="PTHR47027:SF20">
    <property type="entry name" value="REVERSE TRANSCRIPTASE-LIKE PROTEIN WITH RNA-DIRECTED DNA POLYMERASE DOMAIN"/>
    <property type="match status" value="1"/>
</dbReference>
<dbReference type="InterPro" id="IPR043128">
    <property type="entry name" value="Rev_trsase/Diguanyl_cyclase"/>
</dbReference>
<dbReference type="SUPFAM" id="SSF56672">
    <property type="entry name" value="DNA/RNA polymerases"/>
    <property type="match status" value="1"/>
</dbReference>
<comment type="similarity">
    <text evidence="1">Belongs to the beta type-B retroviral polymerase family. HERV class-II K(HML-2) pol subfamily.</text>
</comment>
<proteinExistence type="inferred from homology"/>
<evidence type="ECO:0000259" key="3">
    <source>
        <dbReference type="PROSITE" id="PS50878"/>
    </source>
</evidence>
<dbReference type="Gene3D" id="3.30.70.270">
    <property type="match status" value="1"/>
</dbReference>
<reference evidence="4 5" key="1">
    <citation type="submission" date="2024-09" db="EMBL/GenBank/DDBJ databases">
        <title>A chromosome-level genome assembly of Gray's grenadier anchovy, Coilia grayii.</title>
        <authorList>
            <person name="Fu Z."/>
        </authorList>
    </citation>
    <scope>NUCLEOTIDE SEQUENCE [LARGE SCALE GENOMIC DNA]</scope>
    <source>
        <strain evidence="4">G4</strain>
        <tissue evidence="4">Muscle</tissue>
    </source>
</reference>
<dbReference type="AlphaFoldDB" id="A0ABD1JQJ5"/>
<evidence type="ECO:0000313" key="5">
    <source>
        <dbReference type="Proteomes" id="UP001591681"/>
    </source>
</evidence>
<evidence type="ECO:0000256" key="1">
    <source>
        <dbReference type="ARBA" id="ARBA00010879"/>
    </source>
</evidence>
<organism evidence="4 5">
    <name type="scientific">Coilia grayii</name>
    <name type="common">Gray's grenadier anchovy</name>
    <dbReference type="NCBI Taxonomy" id="363190"/>
    <lineage>
        <taxon>Eukaryota</taxon>
        <taxon>Metazoa</taxon>
        <taxon>Chordata</taxon>
        <taxon>Craniata</taxon>
        <taxon>Vertebrata</taxon>
        <taxon>Euteleostomi</taxon>
        <taxon>Actinopterygii</taxon>
        <taxon>Neopterygii</taxon>
        <taxon>Teleostei</taxon>
        <taxon>Clupei</taxon>
        <taxon>Clupeiformes</taxon>
        <taxon>Clupeoidei</taxon>
        <taxon>Engraulidae</taxon>
        <taxon>Coilinae</taxon>
        <taxon>Coilia</taxon>
    </lineage>
</organism>
<name>A0ABD1JQJ5_9TELE</name>
<dbReference type="PANTHER" id="PTHR47027">
    <property type="entry name" value="REVERSE TRANSCRIPTASE DOMAIN-CONTAINING PROTEIN"/>
    <property type="match status" value="1"/>
</dbReference>
<evidence type="ECO:0000256" key="2">
    <source>
        <dbReference type="ARBA" id="ARBA00012180"/>
    </source>
</evidence>
<dbReference type="GO" id="GO:0004523">
    <property type="term" value="F:RNA-DNA hybrid ribonuclease activity"/>
    <property type="evidence" value="ECO:0007669"/>
    <property type="project" value="UniProtKB-EC"/>
</dbReference>
<dbReference type="Proteomes" id="UP001591681">
    <property type="component" value="Unassembled WGS sequence"/>
</dbReference>
<keyword evidence="5" id="KW-1185">Reference proteome</keyword>
<dbReference type="EC" id="3.1.26.4" evidence="2"/>
<accession>A0ABD1JQJ5</accession>
<gene>
    <name evidence="4" type="ORF">ACEWY4_016018</name>
</gene>
<dbReference type="PROSITE" id="PS50878">
    <property type="entry name" value="RT_POL"/>
    <property type="match status" value="1"/>
</dbReference>
<dbReference type="EMBL" id="JBHFQA010000013">
    <property type="protein sequence ID" value="KAL2089119.1"/>
    <property type="molecule type" value="Genomic_DNA"/>
</dbReference>
<protein>
    <recommendedName>
        <fullName evidence="2">ribonuclease H</fullName>
        <ecNumber evidence="2">3.1.26.4</ecNumber>
    </recommendedName>
</protein>